<proteinExistence type="inferred from homology"/>
<feature type="signal peptide" evidence="5">
    <location>
        <begin position="1"/>
        <end position="22"/>
    </location>
</feature>
<protein>
    <recommendedName>
        <fullName evidence="5">RxLR effector protein</fullName>
    </recommendedName>
</protein>
<comment type="domain">
    <text evidence="5">The RxLR-dEER motif acts to carry the protein into the host cell cytoplasm through binding to cell surface phosphatidylinositol-3-phosphate.</text>
</comment>
<evidence type="ECO:0000256" key="4">
    <source>
        <dbReference type="ARBA" id="ARBA00022729"/>
    </source>
</evidence>
<feature type="chain" id="PRO_5041017646" description="RxLR effector protein" evidence="5">
    <location>
        <begin position="23"/>
        <end position="161"/>
    </location>
</feature>
<reference evidence="6 7" key="1">
    <citation type="submission" date="2018-09" db="EMBL/GenBank/DDBJ databases">
        <title>Genomic investigation of the strawberry pathogen Phytophthora fragariae indicates pathogenicity is determined by transcriptional variation in three key races.</title>
        <authorList>
            <person name="Adams T.M."/>
            <person name="Armitage A.D."/>
            <person name="Sobczyk M.K."/>
            <person name="Bates H.J."/>
            <person name="Dunwell J.M."/>
            <person name="Nellist C.F."/>
            <person name="Harrison R.J."/>
        </authorList>
    </citation>
    <scope>NUCLEOTIDE SEQUENCE [LARGE SCALE GENOMIC DNA]</scope>
    <source>
        <strain evidence="6 7">SCRP324</strain>
    </source>
</reference>
<dbReference type="OrthoDB" id="115632at2759"/>
<comment type="caution">
    <text evidence="6">The sequence shown here is derived from an EMBL/GenBank/DDBJ whole genome shotgun (WGS) entry which is preliminary data.</text>
</comment>
<dbReference type="GO" id="GO:0005576">
    <property type="term" value="C:extracellular region"/>
    <property type="evidence" value="ECO:0007669"/>
    <property type="project" value="UniProtKB-SubCell"/>
</dbReference>
<evidence type="ECO:0000256" key="1">
    <source>
        <dbReference type="ARBA" id="ARBA00004613"/>
    </source>
</evidence>
<dbReference type="Pfam" id="PF16810">
    <property type="entry name" value="RXLR"/>
    <property type="match status" value="1"/>
</dbReference>
<dbReference type="Proteomes" id="UP000435112">
    <property type="component" value="Unassembled WGS sequence"/>
</dbReference>
<evidence type="ECO:0000256" key="2">
    <source>
        <dbReference type="ARBA" id="ARBA00010400"/>
    </source>
</evidence>
<comment type="subcellular location">
    <subcellularLocation>
        <location evidence="1 5">Secreted</location>
    </subcellularLocation>
</comment>
<keyword evidence="3 5" id="KW-0964">Secreted</keyword>
<dbReference type="InterPro" id="IPR031825">
    <property type="entry name" value="RXLR"/>
</dbReference>
<gene>
    <name evidence="6" type="ORF">PR002_g23666</name>
</gene>
<keyword evidence="4 5" id="KW-0732">Signal</keyword>
<name>A0A6A3IR24_9STRA</name>
<dbReference type="EMBL" id="QXFU01002747">
    <property type="protein sequence ID" value="KAE8981983.1"/>
    <property type="molecule type" value="Genomic_DNA"/>
</dbReference>
<evidence type="ECO:0000313" key="6">
    <source>
        <dbReference type="EMBL" id="KAE8981983.1"/>
    </source>
</evidence>
<organism evidence="6 7">
    <name type="scientific">Phytophthora rubi</name>
    <dbReference type="NCBI Taxonomy" id="129364"/>
    <lineage>
        <taxon>Eukaryota</taxon>
        <taxon>Sar</taxon>
        <taxon>Stramenopiles</taxon>
        <taxon>Oomycota</taxon>
        <taxon>Peronosporomycetes</taxon>
        <taxon>Peronosporales</taxon>
        <taxon>Peronosporaceae</taxon>
        <taxon>Phytophthora</taxon>
    </lineage>
</organism>
<dbReference type="AlphaFoldDB" id="A0A6A3IR24"/>
<comment type="similarity">
    <text evidence="2 5">Belongs to the RxLR effector family.</text>
</comment>
<comment type="function">
    <text evidence="5">Effector that suppresses plant defense responses during pathogen infection.</text>
</comment>
<evidence type="ECO:0000256" key="3">
    <source>
        <dbReference type="ARBA" id="ARBA00022525"/>
    </source>
</evidence>
<accession>A0A6A3IR24</accession>
<evidence type="ECO:0000313" key="7">
    <source>
        <dbReference type="Proteomes" id="UP000435112"/>
    </source>
</evidence>
<evidence type="ECO:0000256" key="5">
    <source>
        <dbReference type="RuleBase" id="RU367124"/>
    </source>
</evidence>
<sequence length="161" mass="17809">MRLSYVVLAAATALVLTPVSTAATSDAITGIAKPKMHLSSANEDTRNDRRFLSVHKVNNGEDKEERGWSDWAAAKAILLKLALADNDGKARIISEVRDPKLLGALFSQAKSHLEDAFPAFREGMHLDDFYTMLKAANLNEESLGMLYSAYVKYWTTHHFPG</sequence>